<evidence type="ECO:0000313" key="1">
    <source>
        <dbReference type="EMBL" id="TQM75579.1"/>
    </source>
</evidence>
<dbReference type="EMBL" id="VFPQ01000001">
    <property type="protein sequence ID" value="TQM75579.1"/>
    <property type="molecule type" value="Genomic_DNA"/>
</dbReference>
<keyword evidence="2" id="KW-1185">Reference proteome</keyword>
<evidence type="ECO:0000313" key="2">
    <source>
        <dbReference type="Proteomes" id="UP000319213"/>
    </source>
</evidence>
<dbReference type="Proteomes" id="UP000319213">
    <property type="component" value="Unassembled WGS sequence"/>
</dbReference>
<reference evidence="1 2" key="1">
    <citation type="submission" date="2019-06" db="EMBL/GenBank/DDBJ databases">
        <title>Sequencing the genomes of 1000 actinobacteria strains.</title>
        <authorList>
            <person name="Klenk H.-P."/>
        </authorList>
    </citation>
    <scope>NUCLEOTIDE SEQUENCE [LARGE SCALE GENOMIC DNA]</scope>
    <source>
        <strain evidence="1 2">DSM 43186</strain>
    </source>
</reference>
<protein>
    <submittedName>
        <fullName evidence="1">Uncharacterized protein</fullName>
    </submittedName>
</protein>
<dbReference type="AlphaFoldDB" id="A0A543IYC3"/>
<sequence>MVVFNADSFFDDVVAEREVVTGDTDLRIGRVYRR</sequence>
<gene>
    <name evidence="1" type="ORF">FHX40_2291</name>
</gene>
<proteinExistence type="predicted"/>
<accession>A0A543IYC3</accession>
<organism evidence="1 2">
    <name type="scientific">Thermopolyspora flexuosa</name>
    <dbReference type="NCBI Taxonomy" id="103836"/>
    <lineage>
        <taxon>Bacteria</taxon>
        <taxon>Bacillati</taxon>
        <taxon>Actinomycetota</taxon>
        <taxon>Actinomycetes</taxon>
        <taxon>Streptosporangiales</taxon>
        <taxon>Streptosporangiaceae</taxon>
        <taxon>Thermopolyspora</taxon>
    </lineage>
</organism>
<comment type="caution">
    <text evidence="1">The sequence shown here is derived from an EMBL/GenBank/DDBJ whole genome shotgun (WGS) entry which is preliminary data.</text>
</comment>
<name>A0A543IYC3_9ACTN</name>